<gene>
    <name evidence="1" type="ORF">FWILDA_LOCUS91</name>
</gene>
<evidence type="ECO:0000313" key="2">
    <source>
        <dbReference type="Proteomes" id="UP001153678"/>
    </source>
</evidence>
<dbReference type="Proteomes" id="UP001153678">
    <property type="component" value="Unassembled WGS sequence"/>
</dbReference>
<name>A0A9W4SA46_9GLOM</name>
<comment type="caution">
    <text evidence="1">The sequence shown here is derived from an EMBL/GenBank/DDBJ whole genome shotgun (WGS) entry which is preliminary data.</text>
</comment>
<proteinExistence type="predicted"/>
<reference evidence="1" key="1">
    <citation type="submission" date="2022-08" db="EMBL/GenBank/DDBJ databases">
        <authorList>
            <person name="Kallberg Y."/>
            <person name="Tangrot J."/>
            <person name="Rosling A."/>
        </authorList>
    </citation>
    <scope>NUCLEOTIDE SEQUENCE</scope>
    <source>
        <strain evidence="1">Wild A</strain>
    </source>
</reference>
<dbReference type="AlphaFoldDB" id="A0A9W4SA46"/>
<dbReference type="EMBL" id="CAMKVN010000006">
    <property type="protein sequence ID" value="CAI2161519.1"/>
    <property type="molecule type" value="Genomic_DNA"/>
</dbReference>
<organism evidence="1 2">
    <name type="scientific">Funneliformis geosporum</name>
    <dbReference type="NCBI Taxonomy" id="1117311"/>
    <lineage>
        <taxon>Eukaryota</taxon>
        <taxon>Fungi</taxon>
        <taxon>Fungi incertae sedis</taxon>
        <taxon>Mucoromycota</taxon>
        <taxon>Glomeromycotina</taxon>
        <taxon>Glomeromycetes</taxon>
        <taxon>Glomerales</taxon>
        <taxon>Glomeraceae</taxon>
        <taxon>Funneliformis</taxon>
    </lineage>
</organism>
<keyword evidence="2" id="KW-1185">Reference proteome</keyword>
<dbReference type="OrthoDB" id="2332461at2759"/>
<protein>
    <submittedName>
        <fullName evidence="1">16685_t:CDS:1</fullName>
    </submittedName>
</protein>
<accession>A0A9W4SA46</accession>
<evidence type="ECO:0000313" key="1">
    <source>
        <dbReference type="EMBL" id="CAI2161519.1"/>
    </source>
</evidence>
<sequence length="224" mass="26398">MYQENINTSIYSPQSSQIDTTFNNLNHGRDDDQIVNVTSQAPMAAPRSTEPFYMNEVNQAMNQADDSTISIFSFYYYFNNHPHHIKCEEVQVSFDTFSQMINNTDNISNYKIYVFYHEQTVTKKIYKVTCEIISHTFAIQFLNRNIYGIEFNQIEQQLEVSRQHFENLKLHLRNDLAHYFSSKQINSNVNILNHFQESNANTLPYSTLQQDDSRYYTQNHVSQP</sequence>